<dbReference type="Gene3D" id="1.20.900.10">
    <property type="entry name" value="Dbl homology (DH) domain"/>
    <property type="match status" value="1"/>
</dbReference>
<gene>
    <name evidence="6" type="ORF">C0Q70_15038</name>
</gene>
<dbReference type="OrthoDB" id="1716625at2759"/>
<accession>A0A2T7NTR9</accession>
<evidence type="ECO:0000313" key="7">
    <source>
        <dbReference type="Proteomes" id="UP000245119"/>
    </source>
</evidence>
<dbReference type="SUPFAM" id="SSF48065">
    <property type="entry name" value="DBL homology domain (DH-domain)"/>
    <property type="match status" value="1"/>
</dbReference>
<dbReference type="InterPro" id="IPR035899">
    <property type="entry name" value="DBL_dom_sf"/>
</dbReference>
<dbReference type="SUPFAM" id="SSF50729">
    <property type="entry name" value="PH domain-like"/>
    <property type="match status" value="1"/>
</dbReference>
<dbReference type="PROSITE" id="PS50003">
    <property type="entry name" value="PH_DOMAIN"/>
    <property type="match status" value="1"/>
</dbReference>
<proteinExistence type="predicted"/>
<dbReference type="PANTHER" id="PTHR46006:SF8">
    <property type="entry name" value="DH DOMAIN-CONTAINING PROTEIN"/>
    <property type="match status" value="1"/>
</dbReference>
<evidence type="ECO:0000256" key="1">
    <source>
        <dbReference type="ARBA" id="ARBA00004496"/>
    </source>
</evidence>
<feature type="domain" description="PH" evidence="4">
    <location>
        <begin position="323"/>
        <end position="433"/>
    </location>
</feature>
<protein>
    <recommendedName>
        <fullName evidence="8">DH domain-containing protein</fullName>
    </recommendedName>
</protein>
<dbReference type="GO" id="GO:0005085">
    <property type="term" value="F:guanyl-nucleotide exchange factor activity"/>
    <property type="evidence" value="ECO:0007669"/>
    <property type="project" value="InterPro"/>
</dbReference>
<feature type="compositionally biased region" description="Basic residues" evidence="3">
    <location>
        <begin position="1"/>
        <end position="11"/>
    </location>
</feature>
<evidence type="ECO:0000259" key="5">
    <source>
        <dbReference type="PROSITE" id="PS50010"/>
    </source>
</evidence>
<dbReference type="SMART" id="SM00233">
    <property type="entry name" value="PH"/>
    <property type="match status" value="1"/>
</dbReference>
<dbReference type="GO" id="GO:0005737">
    <property type="term" value="C:cytoplasm"/>
    <property type="evidence" value="ECO:0007669"/>
    <property type="project" value="UniProtKB-SubCell"/>
</dbReference>
<dbReference type="InterPro" id="IPR001849">
    <property type="entry name" value="PH_domain"/>
</dbReference>
<evidence type="ECO:0008006" key="8">
    <source>
        <dbReference type="Google" id="ProtNLM"/>
    </source>
</evidence>
<comment type="subcellular location">
    <subcellularLocation>
        <location evidence="1">Cytoplasm</location>
    </subcellularLocation>
</comment>
<keyword evidence="2" id="KW-0963">Cytoplasm</keyword>
<dbReference type="SMART" id="SM00325">
    <property type="entry name" value="RhoGEF"/>
    <property type="match status" value="1"/>
</dbReference>
<dbReference type="InterPro" id="IPR000219">
    <property type="entry name" value="DH_dom"/>
</dbReference>
<dbReference type="AlphaFoldDB" id="A0A2T7NTR9"/>
<reference evidence="6 7" key="1">
    <citation type="submission" date="2018-04" db="EMBL/GenBank/DDBJ databases">
        <title>The genome of golden apple snail Pomacea canaliculata provides insight into stress tolerance and invasive adaptation.</title>
        <authorList>
            <person name="Liu C."/>
            <person name="Liu B."/>
            <person name="Ren Y."/>
            <person name="Zhang Y."/>
            <person name="Wang H."/>
            <person name="Li S."/>
            <person name="Jiang F."/>
            <person name="Yin L."/>
            <person name="Zhang G."/>
            <person name="Qian W."/>
            <person name="Fan W."/>
        </authorList>
    </citation>
    <scope>NUCLEOTIDE SEQUENCE [LARGE SCALE GENOMIC DNA]</scope>
    <source>
        <strain evidence="6">SZHN2017</strain>
        <tissue evidence="6">Muscle</tissue>
    </source>
</reference>
<dbReference type="Gene3D" id="2.30.29.30">
    <property type="entry name" value="Pleckstrin-homology domain (PH domain)/Phosphotyrosine-binding domain (PTB)"/>
    <property type="match status" value="1"/>
</dbReference>
<dbReference type="Pfam" id="PF22697">
    <property type="entry name" value="SOS1_NGEF_PH"/>
    <property type="match status" value="1"/>
</dbReference>
<dbReference type="Proteomes" id="UP000245119">
    <property type="component" value="Linkage Group LG9"/>
</dbReference>
<dbReference type="PANTHER" id="PTHR46006">
    <property type="entry name" value="RHO GUANINE NUCLEOTIDE EXCHANGE FACTOR AT 64C, ISOFORM A"/>
    <property type="match status" value="1"/>
</dbReference>
<organism evidence="6 7">
    <name type="scientific">Pomacea canaliculata</name>
    <name type="common">Golden apple snail</name>
    <dbReference type="NCBI Taxonomy" id="400727"/>
    <lineage>
        <taxon>Eukaryota</taxon>
        <taxon>Metazoa</taxon>
        <taxon>Spiralia</taxon>
        <taxon>Lophotrochozoa</taxon>
        <taxon>Mollusca</taxon>
        <taxon>Gastropoda</taxon>
        <taxon>Caenogastropoda</taxon>
        <taxon>Architaenioglossa</taxon>
        <taxon>Ampullarioidea</taxon>
        <taxon>Ampullariidae</taxon>
        <taxon>Pomacea</taxon>
    </lineage>
</organism>
<dbReference type="CDD" id="cd00160">
    <property type="entry name" value="RhoGEF"/>
    <property type="match status" value="1"/>
</dbReference>
<dbReference type="EMBL" id="PZQS01000009">
    <property type="protein sequence ID" value="PVD24555.1"/>
    <property type="molecule type" value="Genomic_DNA"/>
</dbReference>
<feature type="region of interest" description="Disordered" evidence="3">
    <location>
        <begin position="1"/>
        <end position="84"/>
    </location>
</feature>
<feature type="compositionally biased region" description="Low complexity" evidence="3">
    <location>
        <begin position="38"/>
        <end position="52"/>
    </location>
</feature>
<name>A0A2T7NTR9_POMCA</name>
<dbReference type="PROSITE" id="PS50010">
    <property type="entry name" value="DH_2"/>
    <property type="match status" value="1"/>
</dbReference>
<keyword evidence="7" id="KW-1185">Reference proteome</keyword>
<comment type="caution">
    <text evidence="6">The sequence shown here is derived from an EMBL/GenBank/DDBJ whole genome shotgun (WGS) entry which is preliminary data.</text>
</comment>
<dbReference type="GO" id="GO:0035025">
    <property type="term" value="P:positive regulation of Rho protein signal transduction"/>
    <property type="evidence" value="ECO:0007669"/>
    <property type="project" value="TreeGrafter"/>
</dbReference>
<dbReference type="InterPro" id="IPR051480">
    <property type="entry name" value="Endocytic_GEF_Adapter"/>
</dbReference>
<evidence type="ECO:0000256" key="3">
    <source>
        <dbReference type="SAM" id="MobiDB-lite"/>
    </source>
</evidence>
<dbReference type="STRING" id="400727.A0A2T7NTR9"/>
<feature type="domain" description="DH" evidence="5">
    <location>
        <begin position="111"/>
        <end position="293"/>
    </location>
</feature>
<feature type="compositionally biased region" description="Polar residues" evidence="3">
    <location>
        <begin position="17"/>
        <end position="28"/>
    </location>
</feature>
<dbReference type="InterPro" id="IPR011993">
    <property type="entry name" value="PH-like_dom_sf"/>
</dbReference>
<evidence type="ECO:0000313" key="6">
    <source>
        <dbReference type="EMBL" id="PVD24555.1"/>
    </source>
</evidence>
<dbReference type="InterPro" id="IPR055251">
    <property type="entry name" value="SOS1_NGEF_PH"/>
</dbReference>
<sequence length="447" mass="50567">MENPILRKRKRKDEDATSVQSLDVGSNTKSKKSRRSILRVSSSLVNLLSPSKPQKRNSSGFKMPNSPAAKQCISPYKIPSPSPAQRRLTRTWSDMMAGGSSVASMTPQDIKRQEAIYELYQGEIDIVEDLNNVKKLYRDSMLTLHLCTAGELSQIFGPIDDLLPVHEDLAQRLQRQRQTDGTMQGVGQQILQWVPKLVVYTNFCANQVFGKALLDEKRSDPAIDDFLRRCQESPFSRKLDLWGLLDGARGRFIKYPLLIKSILKETPHDNEDAPLLKQALEQLDLIIQTADTCTGEAECSFYKSRLVYIYDEQRVPEIEESKVLMCHGHLRNNKGSKLQLFLFEKVAVVTRPSSQGPQVYRQPIPVTHLVVEDLPDGEIKIGSFRNAFGPGQTAKNVLRVSFTDSKMGQSHTLMANDEHDKRQWMQSFQAVTSHIVKVGLSIDRDKK</sequence>
<dbReference type="Pfam" id="PF00621">
    <property type="entry name" value="RhoGEF"/>
    <property type="match status" value="1"/>
</dbReference>
<evidence type="ECO:0000256" key="2">
    <source>
        <dbReference type="ARBA" id="ARBA00022490"/>
    </source>
</evidence>
<evidence type="ECO:0000259" key="4">
    <source>
        <dbReference type="PROSITE" id="PS50003"/>
    </source>
</evidence>